<keyword evidence="1" id="KW-1133">Transmembrane helix</keyword>
<evidence type="ECO:0000313" key="2">
    <source>
        <dbReference type="EMBL" id="PUA34409.1"/>
    </source>
</evidence>
<protein>
    <submittedName>
        <fullName evidence="2">Uncharacterized protein</fullName>
    </submittedName>
</protein>
<evidence type="ECO:0000256" key="1">
    <source>
        <dbReference type="SAM" id="Phobius"/>
    </source>
</evidence>
<name>A0A2R7YAQ0_9ARCH</name>
<dbReference type="AlphaFoldDB" id="A0A2R7YAQ0"/>
<evidence type="ECO:0000313" key="3">
    <source>
        <dbReference type="Proteomes" id="UP000244066"/>
    </source>
</evidence>
<feature type="transmembrane region" description="Helical" evidence="1">
    <location>
        <begin position="148"/>
        <end position="169"/>
    </location>
</feature>
<accession>A0A2R7YAQ0</accession>
<dbReference type="Proteomes" id="UP000244066">
    <property type="component" value="Unassembled WGS sequence"/>
</dbReference>
<organism evidence="2 3">
    <name type="scientific">Candidatus Terraquivivens tikiterensis</name>
    <dbReference type="NCBI Taxonomy" id="1980982"/>
    <lineage>
        <taxon>Archaea</taxon>
        <taxon>Nitrososphaerota</taxon>
        <taxon>Candidatus Wolframiiraptoraceae</taxon>
        <taxon>Candidatus Terraquivivens</taxon>
    </lineage>
</organism>
<keyword evidence="1" id="KW-0812">Transmembrane</keyword>
<gene>
    <name evidence="2" type="ORF">B9J98_00795</name>
</gene>
<feature type="transmembrane region" description="Helical" evidence="1">
    <location>
        <begin position="175"/>
        <end position="195"/>
    </location>
</feature>
<sequence length="205" mass="23182">MSEAFLKAQEYVWGQLRKGTPRVAIQENMPEFEANGFLVNRVYFLDKPIIGMAGNMNVKLDRSFIALARKFAKLRNLEAEVVGNGIFLKRDGGVVAWLREDFFGADEPGLFEELGREVYGLHSSRERKVKDCLAESFLKLLADSRSGVRFIAFMFFLSLIAAALAAPFATLPPQVPRWSILLIVPMTVTLLLYAAKLYSKFRRIL</sequence>
<proteinExistence type="predicted"/>
<keyword evidence="1" id="KW-0472">Membrane</keyword>
<dbReference type="EMBL" id="NDWU01000001">
    <property type="protein sequence ID" value="PUA34409.1"/>
    <property type="molecule type" value="Genomic_DNA"/>
</dbReference>
<reference evidence="2 3" key="1">
    <citation type="submission" date="2017-04" db="EMBL/GenBank/DDBJ databases">
        <title>Draft Aigarchaeota genome from a New Zealand hot spring.</title>
        <authorList>
            <person name="Reysenbach A.-L."/>
            <person name="Donaho J.A."/>
            <person name="Gerhart J."/>
            <person name="Kelley J.F."/>
            <person name="Kouba K."/>
            <person name="Podar M."/>
            <person name="Stott M."/>
        </authorList>
    </citation>
    <scope>NUCLEOTIDE SEQUENCE [LARGE SCALE GENOMIC DNA]</scope>
    <source>
        <strain evidence="2">NZ13_MG1</strain>
    </source>
</reference>
<comment type="caution">
    <text evidence="2">The sequence shown here is derived from an EMBL/GenBank/DDBJ whole genome shotgun (WGS) entry which is preliminary data.</text>
</comment>